<keyword evidence="1" id="KW-0812">Transmembrane</keyword>
<dbReference type="OrthoDB" id="429782at2759"/>
<protein>
    <submittedName>
        <fullName evidence="2">SGR1 protein</fullName>
    </submittedName>
</protein>
<dbReference type="AlphaFoldDB" id="A0A812V6W7"/>
<keyword evidence="3" id="KW-1185">Reference proteome</keyword>
<sequence length="246" mass="27767">MEGWKKLLLAAAGAAGASCVLYYLLREEAENKQLPADDGEEKEKKLTPEGELAQVQQILSEIVSSQEKMLGHMKNLTRELMSKKLSFDQTYKRLKEVQPDDPLERYGLTFQQFDALLGKHQNDPKVKEGIHHIMGMPVKTDSPAEVPVVSADKVIEVHKFMLEEVEKLVQQFKTLKSQATYDSKTVTLTAQAMVGAKVEEKFDLTSEDIERAVVRYHEELATNKEFASVNMQMQKAMSYLMGAEKA</sequence>
<organism evidence="2 3">
    <name type="scientific">Symbiodinium natans</name>
    <dbReference type="NCBI Taxonomy" id="878477"/>
    <lineage>
        <taxon>Eukaryota</taxon>
        <taxon>Sar</taxon>
        <taxon>Alveolata</taxon>
        <taxon>Dinophyceae</taxon>
        <taxon>Suessiales</taxon>
        <taxon>Symbiodiniaceae</taxon>
        <taxon>Symbiodinium</taxon>
    </lineage>
</organism>
<evidence type="ECO:0000313" key="2">
    <source>
        <dbReference type="EMBL" id="CAE7601646.1"/>
    </source>
</evidence>
<name>A0A812V6W7_9DINO</name>
<comment type="caution">
    <text evidence="2">The sequence shown here is derived from an EMBL/GenBank/DDBJ whole genome shotgun (WGS) entry which is preliminary data.</text>
</comment>
<reference evidence="2" key="1">
    <citation type="submission" date="2021-02" db="EMBL/GenBank/DDBJ databases">
        <authorList>
            <person name="Dougan E. K."/>
            <person name="Rhodes N."/>
            <person name="Thang M."/>
            <person name="Chan C."/>
        </authorList>
    </citation>
    <scope>NUCLEOTIDE SEQUENCE</scope>
</reference>
<dbReference type="Proteomes" id="UP000604046">
    <property type="component" value="Unassembled WGS sequence"/>
</dbReference>
<evidence type="ECO:0000313" key="3">
    <source>
        <dbReference type="Proteomes" id="UP000604046"/>
    </source>
</evidence>
<feature type="transmembrane region" description="Helical" evidence="1">
    <location>
        <begin position="7"/>
        <end position="25"/>
    </location>
</feature>
<keyword evidence="1" id="KW-1133">Transmembrane helix</keyword>
<gene>
    <name evidence="2" type="primary">SGR1</name>
    <name evidence="2" type="ORF">SNAT2548_LOCUS34220</name>
</gene>
<evidence type="ECO:0000256" key="1">
    <source>
        <dbReference type="SAM" id="Phobius"/>
    </source>
</evidence>
<accession>A0A812V6W7</accession>
<dbReference type="EMBL" id="CAJNDS010002799">
    <property type="protein sequence ID" value="CAE7601646.1"/>
    <property type="molecule type" value="Genomic_DNA"/>
</dbReference>
<dbReference type="PROSITE" id="PS51257">
    <property type="entry name" value="PROKAR_LIPOPROTEIN"/>
    <property type="match status" value="1"/>
</dbReference>
<proteinExistence type="predicted"/>
<keyword evidence="1" id="KW-0472">Membrane</keyword>